<feature type="signal peptide" evidence="1">
    <location>
        <begin position="1"/>
        <end position="20"/>
    </location>
</feature>
<sequence length="82" mass="8700">MKPLVLSRFSSCFFLSSASATTSSMSATLLSTAAFSFWAVSFSSSICFRALWYSLGNTLTKSLADSGHLESREAATADPVTS</sequence>
<reference evidence="2" key="1">
    <citation type="submission" date="2019-12" db="EMBL/GenBank/DDBJ databases">
        <title>An insight into the sialome of adult female Ixodes ricinus ticks feeding for 6 days.</title>
        <authorList>
            <person name="Perner J."/>
            <person name="Ribeiro J.M.C."/>
        </authorList>
    </citation>
    <scope>NUCLEOTIDE SEQUENCE</scope>
    <source>
        <strain evidence="2">Semi-engorged</strain>
        <tissue evidence="2">Salivary glands</tissue>
    </source>
</reference>
<feature type="chain" id="PRO_5025329589" evidence="1">
    <location>
        <begin position="21"/>
        <end position="82"/>
    </location>
</feature>
<dbReference type="AlphaFoldDB" id="A0A6B0U6H2"/>
<accession>A0A6B0U6H2</accession>
<name>A0A6B0U6H2_IXORI</name>
<evidence type="ECO:0000256" key="1">
    <source>
        <dbReference type="SAM" id="SignalP"/>
    </source>
</evidence>
<dbReference type="EMBL" id="GIFC01002664">
    <property type="protein sequence ID" value="MXU84747.1"/>
    <property type="molecule type" value="Transcribed_RNA"/>
</dbReference>
<proteinExistence type="predicted"/>
<keyword evidence="1" id="KW-0732">Signal</keyword>
<organism evidence="2">
    <name type="scientific">Ixodes ricinus</name>
    <name type="common">Common tick</name>
    <name type="synonym">Acarus ricinus</name>
    <dbReference type="NCBI Taxonomy" id="34613"/>
    <lineage>
        <taxon>Eukaryota</taxon>
        <taxon>Metazoa</taxon>
        <taxon>Ecdysozoa</taxon>
        <taxon>Arthropoda</taxon>
        <taxon>Chelicerata</taxon>
        <taxon>Arachnida</taxon>
        <taxon>Acari</taxon>
        <taxon>Parasitiformes</taxon>
        <taxon>Ixodida</taxon>
        <taxon>Ixodoidea</taxon>
        <taxon>Ixodidae</taxon>
        <taxon>Ixodinae</taxon>
        <taxon>Ixodes</taxon>
    </lineage>
</organism>
<evidence type="ECO:0000313" key="2">
    <source>
        <dbReference type="EMBL" id="MXU84747.1"/>
    </source>
</evidence>
<protein>
    <submittedName>
        <fullName evidence="2">Putative secreted protein</fullName>
    </submittedName>
</protein>